<dbReference type="InterPro" id="IPR010317">
    <property type="entry name" value="WxLIP_PGBD"/>
</dbReference>
<keyword evidence="1" id="KW-0812">Transmembrane</keyword>
<organism evidence="5 7">
    <name type="scientific">Enterococcus gilvus ATCC BAA-350</name>
    <dbReference type="NCBI Taxonomy" id="1158614"/>
    <lineage>
        <taxon>Bacteria</taxon>
        <taxon>Bacillati</taxon>
        <taxon>Bacillota</taxon>
        <taxon>Bacilli</taxon>
        <taxon>Lactobacillales</taxon>
        <taxon>Enterococcaceae</taxon>
        <taxon>Enterococcus</taxon>
    </lineage>
</organism>
<feature type="domain" description="WxL Interacting Protein host binding" evidence="4">
    <location>
        <begin position="159"/>
        <end position="297"/>
    </location>
</feature>
<dbReference type="OrthoDB" id="2148359at2"/>
<dbReference type="AlphaFoldDB" id="R2VKR5"/>
<dbReference type="Proteomes" id="UP000013750">
    <property type="component" value="Unassembled WGS sequence"/>
</dbReference>
<evidence type="ECO:0000313" key="8">
    <source>
        <dbReference type="Proteomes" id="UP000014160"/>
    </source>
</evidence>
<name>R2VKR5_9ENTE</name>
<dbReference type="EMBL" id="ASWH01000002">
    <property type="protein sequence ID" value="EOW78982.1"/>
    <property type="molecule type" value="Genomic_DNA"/>
</dbReference>
<dbReference type="EMBL" id="AJDQ01000003">
    <property type="protein sequence ID" value="EOI58256.1"/>
    <property type="molecule type" value="Genomic_DNA"/>
</dbReference>
<reference evidence="6 8" key="2">
    <citation type="submission" date="2013-03" db="EMBL/GenBank/DDBJ databases">
        <title>The Genome Sequence of Enterococcus gilvus ATCC BAA-350 (PacBio/Illumina hybrid assembly).</title>
        <authorList>
            <consortium name="The Broad Institute Genomics Platform"/>
            <consortium name="The Broad Institute Genome Sequencing Center for Infectious Disease"/>
            <person name="Earl A."/>
            <person name="Russ C."/>
            <person name="Gilmore M."/>
            <person name="Surin D."/>
            <person name="Walker B."/>
            <person name="Young S."/>
            <person name="Zeng Q."/>
            <person name="Gargeya S."/>
            <person name="Fitzgerald M."/>
            <person name="Haas B."/>
            <person name="Abouelleil A."/>
            <person name="Allen A.W."/>
            <person name="Alvarado L."/>
            <person name="Arachchi H.M."/>
            <person name="Berlin A.M."/>
            <person name="Chapman S.B."/>
            <person name="Gainer-Dewar J."/>
            <person name="Goldberg J."/>
            <person name="Griggs A."/>
            <person name="Gujja S."/>
            <person name="Hansen M."/>
            <person name="Howarth C."/>
            <person name="Imamovic A."/>
            <person name="Ireland A."/>
            <person name="Larimer J."/>
            <person name="McCowan C."/>
            <person name="Murphy C."/>
            <person name="Pearson M."/>
            <person name="Poon T.W."/>
            <person name="Priest M."/>
            <person name="Roberts A."/>
            <person name="Saif S."/>
            <person name="Shea T."/>
            <person name="Sisk P."/>
            <person name="Sykes S."/>
            <person name="Wortman J."/>
            <person name="Nusbaum C."/>
            <person name="Birren B."/>
        </authorList>
    </citation>
    <scope>NUCLEOTIDE SEQUENCE [LARGE SCALE GENOMIC DNA]</scope>
    <source>
        <strain evidence="6 8">ATCC BAA-350</strain>
    </source>
</reference>
<feature type="chain" id="PRO_5004366479" evidence="2">
    <location>
        <begin position="28"/>
        <end position="340"/>
    </location>
</feature>
<protein>
    <submittedName>
        <fullName evidence="5">Uncharacterized protein</fullName>
    </submittedName>
</protein>
<keyword evidence="1" id="KW-1133">Transmembrane helix</keyword>
<evidence type="ECO:0000256" key="2">
    <source>
        <dbReference type="SAM" id="SignalP"/>
    </source>
</evidence>
<reference evidence="5 7" key="1">
    <citation type="submission" date="2013-02" db="EMBL/GenBank/DDBJ databases">
        <title>The Genome Sequence of Enterococcus gilvus ATCC BAA-350.</title>
        <authorList>
            <consortium name="The Broad Institute Genome Sequencing Platform"/>
            <consortium name="The Broad Institute Genome Sequencing Center for Infectious Disease"/>
            <person name="Earl A.M."/>
            <person name="Gilmore M.S."/>
            <person name="Lebreton F."/>
            <person name="Walker B."/>
            <person name="Young S.K."/>
            <person name="Zeng Q."/>
            <person name="Gargeya S."/>
            <person name="Fitzgerald M."/>
            <person name="Haas B."/>
            <person name="Abouelleil A."/>
            <person name="Alvarado L."/>
            <person name="Arachchi H.M."/>
            <person name="Berlin A.M."/>
            <person name="Chapman S.B."/>
            <person name="Dewar J."/>
            <person name="Goldberg J."/>
            <person name="Griggs A."/>
            <person name="Gujja S."/>
            <person name="Hansen M."/>
            <person name="Howarth C."/>
            <person name="Imamovic A."/>
            <person name="Larimer J."/>
            <person name="McCowan C."/>
            <person name="Murphy C."/>
            <person name="Neiman D."/>
            <person name="Pearson M."/>
            <person name="Priest M."/>
            <person name="Roberts A."/>
            <person name="Saif S."/>
            <person name="Shea T."/>
            <person name="Sisk P."/>
            <person name="Sykes S."/>
            <person name="Wortman J."/>
            <person name="Nusbaum C."/>
            <person name="Birren B."/>
        </authorList>
    </citation>
    <scope>NUCLEOTIDE SEQUENCE [LARGE SCALE GENOMIC DNA]</scope>
    <source>
        <strain evidence="5 7">ATCC BAA-350</strain>
    </source>
</reference>
<feature type="signal peptide" evidence="2">
    <location>
        <begin position="1"/>
        <end position="27"/>
    </location>
</feature>
<dbReference type="InterPro" id="IPR021759">
    <property type="entry name" value="WxLIP_HBD"/>
</dbReference>
<keyword evidence="1" id="KW-0472">Membrane</keyword>
<dbReference type="HOGENOM" id="CLU_051987_2_0_9"/>
<evidence type="ECO:0000256" key="1">
    <source>
        <dbReference type="SAM" id="Phobius"/>
    </source>
</evidence>
<evidence type="ECO:0000259" key="4">
    <source>
        <dbReference type="Pfam" id="PF11797"/>
    </source>
</evidence>
<dbReference type="RefSeq" id="WP_010778779.1">
    <property type="nucleotide sequence ID" value="NZ_ASWH01000002.1"/>
</dbReference>
<keyword evidence="8" id="KW-1185">Reference proteome</keyword>
<evidence type="ECO:0000259" key="3">
    <source>
        <dbReference type="Pfam" id="PF06030"/>
    </source>
</evidence>
<evidence type="ECO:0000313" key="7">
    <source>
        <dbReference type="Proteomes" id="UP000013750"/>
    </source>
</evidence>
<proteinExistence type="predicted"/>
<feature type="domain" description="WxL Interacting Protein peptidoglycan binding" evidence="3">
    <location>
        <begin position="35"/>
        <end position="153"/>
    </location>
</feature>
<dbReference type="PATRIC" id="fig|1158614.3.peg.321"/>
<gene>
    <name evidence="6" type="ORF">I592_03120</name>
    <name evidence="5" type="ORF">UKC_00328</name>
</gene>
<dbReference type="Pfam" id="PF06030">
    <property type="entry name" value="WxLIP_PGBD"/>
    <property type="match status" value="1"/>
</dbReference>
<dbReference type="eggNOG" id="COG4072">
    <property type="taxonomic scope" value="Bacteria"/>
</dbReference>
<dbReference type="Proteomes" id="UP000014160">
    <property type="component" value="Unassembled WGS sequence"/>
</dbReference>
<accession>R2VKR5</accession>
<comment type="caution">
    <text evidence="5">The sequence shown here is derived from an EMBL/GenBank/DDBJ whole genome shotgun (WGS) entry which is preliminary data.</text>
</comment>
<evidence type="ECO:0000313" key="5">
    <source>
        <dbReference type="EMBL" id="EOI58256.1"/>
    </source>
</evidence>
<keyword evidence="2" id="KW-0732">Signal</keyword>
<sequence length="340" mass="38587">MRNKWSKFFFLAAVILAAMLVGSPTKAAQSEDVGFNIQMIPATNQIDRTQSYFDLRMQPNQKQTVYVKITNTSAEEANYAINVNQAYTNDQGFIDYTTNKTPSKKKTPFSIDKIANYDKKISLKGQSSIQVPITLTMPKEKFDGQILSGIQVTRLDEDKSGQINNRYGYVLGLKLTETDTPVKRDLQLKEVFPKAMFGKPAIVAKLSNPTMDAYGHLKYTVEIKDKQTAKKIIQKTYDSDMQMAPNSTYDFAIEYKENDRLPSGQYVLDLTITDAKKNKWTFNRSFEVSDKQVDKVNSLSVGENQKTPIWIYIIGILIVLLVIGGIILIMRKRKQKKGIE</sequence>
<feature type="transmembrane region" description="Helical" evidence="1">
    <location>
        <begin position="309"/>
        <end position="330"/>
    </location>
</feature>
<evidence type="ECO:0000313" key="6">
    <source>
        <dbReference type="EMBL" id="EOW78982.1"/>
    </source>
</evidence>
<dbReference type="Pfam" id="PF11797">
    <property type="entry name" value="WxLIP_HBD"/>
    <property type="match status" value="1"/>
</dbReference>